<keyword evidence="1 4" id="KW-0489">Methyltransferase</keyword>
<organism evidence="4 5">
    <name type="scientific">Solidesulfovibrio fructosivorans JJ]</name>
    <dbReference type="NCBI Taxonomy" id="596151"/>
    <lineage>
        <taxon>Bacteria</taxon>
        <taxon>Pseudomonadati</taxon>
        <taxon>Thermodesulfobacteriota</taxon>
        <taxon>Desulfovibrionia</taxon>
        <taxon>Desulfovibrionales</taxon>
        <taxon>Desulfovibrionaceae</taxon>
        <taxon>Solidesulfovibrio</taxon>
    </lineage>
</organism>
<gene>
    <name evidence="4" type="ORF">DesfrDRAFT_2286</name>
</gene>
<dbReference type="GO" id="GO:0008168">
    <property type="term" value="F:methyltransferase activity"/>
    <property type="evidence" value="ECO:0007669"/>
    <property type="project" value="UniProtKB-KW"/>
</dbReference>
<dbReference type="InterPro" id="IPR029063">
    <property type="entry name" value="SAM-dependent_MTases_sf"/>
</dbReference>
<dbReference type="RefSeq" id="WP_005993975.1">
    <property type="nucleotide sequence ID" value="NZ_AECZ01000014.1"/>
</dbReference>
<dbReference type="SUPFAM" id="SSF53335">
    <property type="entry name" value="S-adenosyl-L-methionine-dependent methyltransferases"/>
    <property type="match status" value="1"/>
</dbReference>
<dbReference type="Gene3D" id="3.40.50.150">
    <property type="entry name" value="Vaccinia Virus protein VP39"/>
    <property type="match status" value="1"/>
</dbReference>
<evidence type="ECO:0000313" key="4">
    <source>
        <dbReference type="EMBL" id="EFL50914.1"/>
    </source>
</evidence>
<dbReference type="STRING" id="596151.DesfrDRAFT_2286"/>
<dbReference type="AlphaFoldDB" id="E1JXD7"/>
<keyword evidence="2 4" id="KW-0808">Transferase</keyword>
<dbReference type="eggNOG" id="COG0500">
    <property type="taxonomic scope" value="Bacteria"/>
</dbReference>
<dbReference type="Pfam" id="PF13649">
    <property type="entry name" value="Methyltransf_25"/>
    <property type="match status" value="1"/>
</dbReference>
<reference evidence="4 5" key="1">
    <citation type="submission" date="2010-08" db="EMBL/GenBank/DDBJ databases">
        <title>The draft genome of Desulfovibrio fructosovorans JJ.</title>
        <authorList>
            <consortium name="US DOE Joint Genome Institute (JGI-PGF)"/>
            <person name="Lucas S."/>
            <person name="Copeland A."/>
            <person name="Lapidus A."/>
            <person name="Cheng J.-F."/>
            <person name="Bruce D."/>
            <person name="Goodwin L."/>
            <person name="Pitluck S."/>
            <person name="Land M.L."/>
            <person name="Hauser L."/>
            <person name="Chang Y.-J."/>
            <person name="Jeffries C."/>
            <person name="Wall J.D."/>
            <person name="Stahl D.A."/>
            <person name="Arkin A.P."/>
            <person name="Dehal P."/>
            <person name="Stolyar S.M."/>
            <person name="Hazen T.C."/>
            <person name="Woyke T.J."/>
        </authorList>
    </citation>
    <scope>NUCLEOTIDE SEQUENCE [LARGE SCALE GENOMIC DNA]</scope>
    <source>
        <strain evidence="4 5">JJ</strain>
    </source>
</reference>
<dbReference type="InterPro" id="IPR041698">
    <property type="entry name" value="Methyltransf_25"/>
</dbReference>
<dbReference type="Proteomes" id="UP000006250">
    <property type="component" value="Unassembled WGS sequence"/>
</dbReference>
<evidence type="ECO:0000313" key="5">
    <source>
        <dbReference type="Proteomes" id="UP000006250"/>
    </source>
</evidence>
<dbReference type="PANTHER" id="PTHR43861">
    <property type="entry name" value="TRANS-ACONITATE 2-METHYLTRANSFERASE-RELATED"/>
    <property type="match status" value="1"/>
</dbReference>
<evidence type="ECO:0000256" key="2">
    <source>
        <dbReference type="ARBA" id="ARBA00022679"/>
    </source>
</evidence>
<comment type="caution">
    <text evidence="4">The sequence shown here is derived from an EMBL/GenBank/DDBJ whole genome shotgun (WGS) entry which is preliminary data.</text>
</comment>
<feature type="domain" description="Methyltransferase" evidence="3">
    <location>
        <begin position="50"/>
        <end position="146"/>
    </location>
</feature>
<evidence type="ECO:0000259" key="3">
    <source>
        <dbReference type="Pfam" id="PF13649"/>
    </source>
</evidence>
<dbReference type="PANTHER" id="PTHR43861:SF1">
    <property type="entry name" value="TRANS-ACONITATE 2-METHYLTRANSFERASE"/>
    <property type="match status" value="1"/>
</dbReference>
<dbReference type="OrthoDB" id="552816at2"/>
<protein>
    <submittedName>
        <fullName evidence="4">Methyltransferase type 11</fullName>
    </submittedName>
</protein>
<proteinExistence type="predicted"/>
<accession>E1JXD7</accession>
<evidence type="ECO:0000256" key="1">
    <source>
        <dbReference type="ARBA" id="ARBA00022603"/>
    </source>
</evidence>
<dbReference type="GO" id="GO:0032259">
    <property type="term" value="P:methylation"/>
    <property type="evidence" value="ECO:0007669"/>
    <property type="project" value="UniProtKB-KW"/>
</dbReference>
<keyword evidence="5" id="KW-1185">Reference proteome</keyword>
<sequence>MEGAVSTAFDRREVFTKLRAHDRMCHVAAYAWLEGFLAGRGQNGDGLRLLDLGCNDARDMVRVLSAGDVTAYTGVDTDTDCLAAAWKNLADSPAAADLVAADGREILAGLREAVDVIWMGLLLHHFPREEKARLFAMAKNALRPGGELLTHDPMPGDGESAEAFLARYNRVIEAGWTELTPEERRVLVAHWSRHGRHDSIDVVERLAREAGFSKVVRRRLDPDGFYALLRFAV</sequence>
<name>E1JXD7_SOLFR</name>
<dbReference type="EMBL" id="AECZ01000014">
    <property type="protein sequence ID" value="EFL50914.1"/>
    <property type="molecule type" value="Genomic_DNA"/>
</dbReference>
<dbReference type="CDD" id="cd02440">
    <property type="entry name" value="AdoMet_MTases"/>
    <property type="match status" value="1"/>
</dbReference>